<evidence type="ECO:0000313" key="6">
    <source>
        <dbReference type="Proteomes" id="UP000032578"/>
    </source>
</evidence>
<dbReference type="InterPro" id="IPR011711">
    <property type="entry name" value="GntR_C"/>
</dbReference>
<protein>
    <submittedName>
        <fullName evidence="5">GntR family transcriptional regulator</fullName>
    </submittedName>
</protein>
<dbReference type="InterPro" id="IPR008920">
    <property type="entry name" value="TF_FadR/GntR_C"/>
</dbReference>
<name>A0A0D7WDF2_9FLAO</name>
<evidence type="ECO:0000313" key="5">
    <source>
        <dbReference type="EMBL" id="KJD37200.1"/>
    </source>
</evidence>
<dbReference type="SUPFAM" id="SSF46785">
    <property type="entry name" value="Winged helix' DNA-binding domain"/>
    <property type="match status" value="1"/>
</dbReference>
<dbReference type="SMART" id="SM00895">
    <property type="entry name" value="FCD"/>
    <property type="match status" value="1"/>
</dbReference>
<dbReference type="PROSITE" id="PS50949">
    <property type="entry name" value="HTH_GNTR"/>
    <property type="match status" value="1"/>
</dbReference>
<keyword evidence="6" id="KW-1185">Reference proteome</keyword>
<organism evidence="5 6">
    <name type="scientific">Neotamlana sedimentorum</name>
    <dbReference type="NCBI Taxonomy" id="1435349"/>
    <lineage>
        <taxon>Bacteria</taxon>
        <taxon>Pseudomonadati</taxon>
        <taxon>Bacteroidota</taxon>
        <taxon>Flavobacteriia</taxon>
        <taxon>Flavobacteriales</taxon>
        <taxon>Flavobacteriaceae</taxon>
        <taxon>Neotamlana</taxon>
    </lineage>
</organism>
<proteinExistence type="predicted"/>
<dbReference type="PATRIC" id="fig|1435349.4.peg.370"/>
<dbReference type="Pfam" id="PF07729">
    <property type="entry name" value="FCD"/>
    <property type="match status" value="1"/>
</dbReference>
<dbReference type="Proteomes" id="UP000032578">
    <property type="component" value="Unassembled WGS sequence"/>
</dbReference>
<keyword evidence="3" id="KW-0804">Transcription</keyword>
<dbReference type="GO" id="GO:0003700">
    <property type="term" value="F:DNA-binding transcription factor activity"/>
    <property type="evidence" value="ECO:0007669"/>
    <property type="project" value="InterPro"/>
</dbReference>
<reference evidence="5 6" key="1">
    <citation type="submission" date="2014-11" db="EMBL/GenBank/DDBJ databases">
        <title>Tamlana sedimentorum sp. nov., isolated from shallow sand sediments of the Sea of Japan.</title>
        <authorList>
            <person name="Romanenko L.A."/>
        </authorList>
    </citation>
    <scope>NUCLEOTIDE SEQUENCE [LARGE SCALE GENOMIC DNA]</scope>
    <source>
        <strain evidence="5 6">JCM 19808</strain>
    </source>
</reference>
<keyword evidence="1" id="KW-0805">Transcription regulation</keyword>
<dbReference type="Gene3D" id="1.10.10.10">
    <property type="entry name" value="Winged helix-like DNA-binding domain superfamily/Winged helix DNA-binding domain"/>
    <property type="match status" value="1"/>
</dbReference>
<dbReference type="PANTHER" id="PTHR43537">
    <property type="entry name" value="TRANSCRIPTIONAL REGULATOR, GNTR FAMILY"/>
    <property type="match status" value="1"/>
</dbReference>
<keyword evidence="2" id="KW-0238">DNA-binding</keyword>
<dbReference type="PANTHER" id="PTHR43537:SF5">
    <property type="entry name" value="UXU OPERON TRANSCRIPTIONAL REGULATOR"/>
    <property type="match status" value="1"/>
</dbReference>
<accession>A0A0D7WDF2</accession>
<dbReference type="GO" id="GO:0003677">
    <property type="term" value="F:DNA binding"/>
    <property type="evidence" value="ECO:0007669"/>
    <property type="project" value="UniProtKB-KW"/>
</dbReference>
<dbReference type="InterPro" id="IPR036388">
    <property type="entry name" value="WH-like_DNA-bd_sf"/>
</dbReference>
<evidence type="ECO:0000259" key="4">
    <source>
        <dbReference type="PROSITE" id="PS50949"/>
    </source>
</evidence>
<dbReference type="InterPro" id="IPR000524">
    <property type="entry name" value="Tscrpt_reg_HTH_GntR"/>
</dbReference>
<dbReference type="STRING" id="1435349.PW52_01775"/>
<dbReference type="AlphaFoldDB" id="A0A0D7WDF2"/>
<dbReference type="Pfam" id="PF00392">
    <property type="entry name" value="GntR"/>
    <property type="match status" value="1"/>
</dbReference>
<evidence type="ECO:0000256" key="1">
    <source>
        <dbReference type="ARBA" id="ARBA00023015"/>
    </source>
</evidence>
<dbReference type="OrthoDB" id="9799482at2"/>
<dbReference type="CDD" id="cd07377">
    <property type="entry name" value="WHTH_GntR"/>
    <property type="match status" value="1"/>
</dbReference>
<dbReference type="InterPro" id="IPR036390">
    <property type="entry name" value="WH_DNA-bd_sf"/>
</dbReference>
<comment type="caution">
    <text evidence="5">The sequence shown here is derived from an EMBL/GenBank/DDBJ whole genome shotgun (WGS) entry which is preliminary data.</text>
</comment>
<dbReference type="Gene3D" id="1.20.120.530">
    <property type="entry name" value="GntR ligand-binding domain-like"/>
    <property type="match status" value="1"/>
</dbReference>
<gene>
    <name evidence="5" type="ORF">PW52_01775</name>
</gene>
<dbReference type="RefSeq" id="WP_044631188.1">
    <property type="nucleotide sequence ID" value="NZ_JTDW01000001.1"/>
</dbReference>
<dbReference type="PRINTS" id="PR00035">
    <property type="entry name" value="HTHGNTR"/>
</dbReference>
<dbReference type="SMART" id="SM00345">
    <property type="entry name" value="HTH_GNTR"/>
    <property type="match status" value="1"/>
</dbReference>
<dbReference type="EMBL" id="JTDW01000001">
    <property type="protein sequence ID" value="KJD37200.1"/>
    <property type="molecule type" value="Genomic_DNA"/>
</dbReference>
<evidence type="ECO:0000256" key="3">
    <source>
        <dbReference type="ARBA" id="ARBA00023163"/>
    </source>
</evidence>
<feature type="domain" description="HTH gntR-type" evidence="4">
    <location>
        <begin position="15"/>
        <end position="83"/>
    </location>
</feature>
<dbReference type="SUPFAM" id="SSF48008">
    <property type="entry name" value="GntR ligand-binding domain-like"/>
    <property type="match status" value="1"/>
</dbReference>
<sequence length="245" mass="27880">MNIDILSKNENQEITTRVNNIISKISDLIKEKHLQPGDKLPAERILAEKFDVSRRSIRVAILKLESYGILKAIPQSGTFIANIGTIAMNGMIDDILNLGLPDFKSLVETRILLELKAVRLAALRRSEEDLLRIKEALTAHENKLKSGEDAVQEDLLFHLAIAKASGNVTINQIMIGITPQIIVDFKKYHKDYNSLDALRIIEHAEIYEAIKSKNPQLAKEKMKEHFKMLYQYCYDIKSLNKNQNT</sequence>
<evidence type="ECO:0000256" key="2">
    <source>
        <dbReference type="ARBA" id="ARBA00023125"/>
    </source>
</evidence>